<dbReference type="RefSeq" id="WP_099514073.1">
    <property type="nucleotide sequence ID" value="NZ_CP016617.1"/>
</dbReference>
<sequence length="59" mass="6983">MRRTTKLTVEQVLEARLRYAAGEREFQKLAREYRVGRSTITKAVLGYTFKELPMPPRRL</sequence>
<dbReference type="KEGG" id="moc:BB934_32770"/>
<keyword evidence="1" id="KW-0614">Plasmid</keyword>
<reference evidence="1" key="1">
    <citation type="submission" date="2016-07" db="EMBL/GenBank/DDBJ databases">
        <title>Microvirga ossetica sp. nov. a new species of rhizobia isolated from root nodules of the legume species Vicia alpestris Steven originated from North Ossetia region in the Caucasus.</title>
        <authorList>
            <person name="Safronova V.I."/>
            <person name="Kuznetsova I.G."/>
            <person name="Sazanova A.L."/>
            <person name="Belimov A."/>
            <person name="Andronov E."/>
            <person name="Osledkin Y.S."/>
            <person name="Onishchuk O.P."/>
            <person name="Kurchak O.N."/>
            <person name="Shaposhnikov A.I."/>
            <person name="Willems A."/>
            <person name="Tikhonovich I.A."/>
        </authorList>
    </citation>
    <scope>NUCLEOTIDE SEQUENCE [LARGE SCALE GENOMIC DNA]</scope>
    <source>
        <strain evidence="1">V5/3M</strain>
        <plasmid evidence="1">unnamed1</plasmid>
    </source>
</reference>
<name>A0A1B2ESQ0_9HYPH</name>
<protein>
    <recommendedName>
        <fullName evidence="2">HTH psq-type domain-containing protein</fullName>
    </recommendedName>
</protein>
<dbReference type="Gene3D" id="1.10.10.60">
    <property type="entry name" value="Homeodomain-like"/>
    <property type="match status" value="1"/>
</dbReference>
<gene>
    <name evidence="1" type="ORF">BB934_32770</name>
</gene>
<dbReference type="OrthoDB" id="8020743at2"/>
<accession>A0A1B2ESQ0</accession>
<geneLocation type="plasmid" evidence="1">
    <name>unnamed1</name>
</geneLocation>
<proteinExistence type="predicted"/>
<organism evidence="1">
    <name type="scientific">Microvirga ossetica</name>
    <dbReference type="NCBI Taxonomy" id="1882682"/>
    <lineage>
        <taxon>Bacteria</taxon>
        <taxon>Pseudomonadati</taxon>
        <taxon>Pseudomonadota</taxon>
        <taxon>Alphaproteobacteria</taxon>
        <taxon>Hyphomicrobiales</taxon>
        <taxon>Methylobacteriaceae</taxon>
        <taxon>Microvirga</taxon>
    </lineage>
</organism>
<dbReference type="AlphaFoldDB" id="A0A1B2ESQ0"/>
<evidence type="ECO:0000313" key="1">
    <source>
        <dbReference type="EMBL" id="ANY82991.1"/>
    </source>
</evidence>
<dbReference type="EMBL" id="CP016617">
    <property type="protein sequence ID" value="ANY82991.1"/>
    <property type="molecule type" value="Genomic_DNA"/>
</dbReference>
<evidence type="ECO:0008006" key="2">
    <source>
        <dbReference type="Google" id="ProtNLM"/>
    </source>
</evidence>